<dbReference type="Gene3D" id="3.40.630.30">
    <property type="match status" value="1"/>
</dbReference>
<name>A0ABT0EZ44_9PSED</name>
<dbReference type="RefSeq" id="WP_247291306.1">
    <property type="nucleotide sequence ID" value="NZ_JAKNRW010000008.1"/>
</dbReference>
<evidence type="ECO:0000313" key="4">
    <source>
        <dbReference type="EMBL" id="MCK1791025.1"/>
    </source>
</evidence>
<dbReference type="CDD" id="cd04301">
    <property type="entry name" value="NAT_SF"/>
    <property type="match status" value="1"/>
</dbReference>
<dbReference type="InterPro" id="IPR050832">
    <property type="entry name" value="Bact_Acetyltransf"/>
</dbReference>
<dbReference type="PANTHER" id="PTHR43877">
    <property type="entry name" value="AMINOALKYLPHOSPHONATE N-ACETYLTRANSFERASE-RELATED-RELATED"/>
    <property type="match status" value="1"/>
</dbReference>
<keyword evidence="1" id="KW-0808">Transferase</keyword>
<accession>A0ABT0EZ44</accession>
<evidence type="ECO:0000259" key="3">
    <source>
        <dbReference type="PROSITE" id="PS51186"/>
    </source>
</evidence>
<reference evidence="4 5" key="1">
    <citation type="submission" date="2022-02" db="EMBL/GenBank/DDBJ databases">
        <title>Comparative genomics of the first Antarctic Pseudomonas spp. capable of biotransforming 2,4,6-Trinitrotoluene.</title>
        <authorList>
            <person name="Cabrera M.A."/>
            <person name="Marquez S.L."/>
            <person name="Perez-Donoso J.M."/>
        </authorList>
    </citation>
    <scope>NUCLEOTIDE SEQUENCE [LARGE SCALE GENOMIC DNA]</scope>
    <source>
        <strain evidence="4 5">TNT19</strain>
    </source>
</reference>
<protein>
    <submittedName>
        <fullName evidence="4">GNAT family N-acetyltransferase</fullName>
    </submittedName>
</protein>
<dbReference type="EMBL" id="JAKNRW010000008">
    <property type="protein sequence ID" value="MCK1791025.1"/>
    <property type="molecule type" value="Genomic_DNA"/>
</dbReference>
<dbReference type="Pfam" id="PF00583">
    <property type="entry name" value="Acetyltransf_1"/>
    <property type="match status" value="1"/>
</dbReference>
<sequence length="164" mass="18497">MHQQTTLEPASLADIPQLQAFLMQAGAELFPTLSGAGTPADLLNFEQVYLKGEGQFLLARDEGRIVASIGYLPYDHRFAHLDYRSLKVVEVVRLFVLPGFRRSGLASQLYGALKALAMQAGVEVIYLHTHPFLPGAIDFWRKRDFQVIAVDADPQWQTTHMEWR</sequence>
<organism evidence="4 5">
    <name type="scientific">Pseudomonas violetae</name>
    <dbReference type="NCBI Taxonomy" id="2915813"/>
    <lineage>
        <taxon>Bacteria</taxon>
        <taxon>Pseudomonadati</taxon>
        <taxon>Pseudomonadota</taxon>
        <taxon>Gammaproteobacteria</taxon>
        <taxon>Pseudomonadales</taxon>
        <taxon>Pseudomonadaceae</taxon>
        <taxon>Pseudomonas</taxon>
    </lineage>
</organism>
<keyword evidence="2" id="KW-0012">Acyltransferase</keyword>
<comment type="caution">
    <text evidence="4">The sequence shown here is derived from an EMBL/GenBank/DDBJ whole genome shotgun (WGS) entry which is preliminary data.</text>
</comment>
<dbReference type="SUPFAM" id="SSF55729">
    <property type="entry name" value="Acyl-CoA N-acyltransferases (Nat)"/>
    <property type="match status" value="1"/>
</dbReference>
<dbReference type="PROSITE" id="PS51186">
    <property type="entry name" value="GNAT"/>
    <property type="match status" value="1"/>
</dbReference>
<evidence type="ECO:0000313" key="5">
    <source>
        <dbReference type="Proteomes" id="UP001299876"/>
    </source>
</evidence>
<evidence type="ECO:0000256" key="2">
    <source>
        <dbReference type="ARBA" id="ARBA00023315"/>
    </source>
</evidence>
<feature type="domain" description="N-acetyltransferase" evidence="3">
    <location>
        <begin position="5"/>
        <end position="164"/>
    </location>
</feature>
<evidence type="ECO:0000256" key="1">
    <source>
        <dbReference type="ARBA" id="ARBA00022679"/>
    </source>
</evidence>
<dbReference type="InterPro" id="IPR016181">
    <property type="entry name" value="Acyl_CoA_acyltransferase"/>
</dbReference>
<proteinExistence type="predicted"/>
<keyword evidence="5" id="KW-1185">Reference proteome</keyword>
<dbReference type="InterPro" id="IPR000182">
    <property type="entry name" value="GNAT_dom"/>
</dbReference>
<dbReference type="PANTHER" id="PTHR43877:SF2">
    <property type="entry name" value="AMINOALKYLPHOSPHONATE N-ACETYLTRANSFERASE-RELATED"/>
    <property type="match status" value="1"/>
</dbReference>
<gene>
    <name evidence="4" type="ORF">L9059_12675</name>
</gene>
<dbReference type="Proteomes" id="UP001299876">
    <property type="component" value="Unassembled WGS sequence"/>
</dbReference>